<evidence type="ECO:0000313" key="7">
    <source>
        <dbReference type="Proteomes" id="UP000316628"/>
    </source>
</evidence>
<gene>
    <name evidence="6" type="ORF">FHX81_4131</name>
</gene>
<protein>
    <submittedName>
        <fullName evidence="6">CRP-like cAMP-binding protein</fullName>
    </submittedName>
</protein>
<dbReference type="AlphaFoldDB" id="A0A543JFY5"/>
<dbReference type="InterPro" id="IPR000595">
    <property type="entry name" value="cNMP-bd_dom"/>
</dbReference>
<proteinExistence type="predicted"/>
<dbReference type="SMART" id="SM00419">
    <property type="entry name" value="HTH_CRP"/>
    <property type="match status" value="1"/>
</dbReference>
<dbReference type="SUPFAM" id="SSF51206">
    <property type="entry name" value="cAMP-binding domain-like"/>
    <property type="match status" value="1"/>
</dbReference>
<dbReference type="Gene3D" id="2.60.120.10">
    <property type="entry name" value="Jelly Rolls"/>
    <property type="match status" value="1"/>
</dbReference>
<dbReference type="GO" id="GO:0005829">
    <property type="term" value="C:cytosol"/>
    <property type="evidence" value="ECO:0007669"/>
    <property type="project" value="TreeGrafter"/>
</dbReference>
<dbReference type="PROSITE" id="PS50042">
    <property type="entry name" value="CNMP_BINDING_3"/>
    <property type="match status" value="1"/>
</dbReference>
<reference evidence="6 7" key="1">
    <citation type="submission" date="2019-06" db="EMBL/GenBank/DDBJ databases">
        <title>Sequencing the genomes of 1000 actinobacteria strains.</title>
        <authorList>
            <person name="Klenk H.-P."/>
        </authorList>
    </citation>
    <scope>NUCLEOTIDE SEQUENCE [LARGE SCALE GENOMIC DNA]</scope>
    <source>
        <strain evidence="6 7">DSM 45456</strain>
    </source>
</reference>
<evidence type="ECO:0000259" key="5">
    <source>
        <dbReference type="PROSITE" id="PS51063"/>
    </source>
</evidence>
<sequence>MSQASDHHAWLPGTYLFRLSGDVRNGLLSLGGQRVVRTNEHLTRQGDRETGVFLLRSAASGGAVCAKVTRLAPNGSEALLGVRVTGDVIGEGAALRQDRTRSATVTACTDLLVQVVERRQFLAYLDRNPEAWQALCGLITDRLEWANRRRAEFASYDVKVRLVRVLLDLAEAHGVPGPLGIDLGVDVSQEELGRLIGAKPDAVGIALKALKAKGLVTARYRGVRIRDLEALRRTADDD</sequence>
<evidence type="ECO:0000256" key="2">
    <source>
        <dbReference type="ARBA" id="ARBA00023125"/>
    </source>
</evidence>
<evidence type="ECO:0000259" key="4">
    <source>
        <dbReference type="PROSITE" id="PS50042"/>
    </source>
</evidence>
<dbReference type="InterPro" id="IPR018490">
    <property type="entry name" value="cNMP-bd_dom_sf"/>
</dbReference>
<dbReference type="GO" id="GO:0003677">
    <property type="term" value="F:DNA binding"/>
    <property type="evidence" value="ECO:0007669"/>
    <property type="project" value="UniProtKB-KW"/>
</dbReference>
<feature type="domain" description="Cyclic nucleotide-binding" evidence="4">
    <location>
        <begin position="15"/>
        <end position="125"/>
    </location>
</feature>
<dbReference type="OrthoDB" id="41390at2"/>
<dbReference type="PANTHER" id="PTHR24567:SF68">
    <property type="entry name" value="DNA-BINDING TRANSCRIPTIONAL DUAL REGULATOR CRP"/>
    <property type="match status" value="1"/>
</dbReference>
<dbReference type="InterPro" id="IPR014710">
    <property type="entry name" value="RmlC-like_jellyroll"/>
</dbReference>
<dbReference type="SUPFAM" id="SSF46785">
    <property type="entry name" value="Winged helix' DNA-binding domain"/>
    <property type="match status" value="1"/>
</dbReference>
<name>A0A543JFY5_9PSEU</name>
<evidence type="ECO:0000256" key="3">
    <source>
        <dbReference type="ARBA" id="ARBA00023163"/>
    </source>
</evidence>
<dbReference type="Proteomes" id="UP000316628">
    <property type="component" value="Unassembled WGS sequence"/>
</dbReference>
<comment type="caution">
    <text evidence="6">The sequence shown here is derived from an EMBL/GenBank/DDBJ whole genome shotgun (WGS) entry which is preliminary data.</text>
</comment>
<dbReference type="InterPro" id="IPR050397">
    <property type="entry name" value="Env_Response_Regulators"/>
</dbReference>
<dbReference type="CDD" id="cd00038">
    <property type="entry name" value="CAP_ED"/>
    <property type="match status" value="1"/>
</dbReference>
<dbReference type="EMBL" id="VFPP01000001">
    <property type="protein sequence ID" value="TQM81755.1"/>
    <property type="molecule type" value="Genomic_DNA"/>
</dbReference>
<keyword evidence="3" id="KW-0804">Transcription</keyword>
<evidence type="ECO:0000313" key="6">
    <source>
        <dbReference type="EMBL" id="TQM81755.1"/>
    </source>
</evidence>
<dbReference type="PROSITE" id="PS51063">
    <property type="entry name" value="HTH_CRP_2"/>
    <property type="match status" value="1"/>
</dbReference>
<evidence type="ECO:0000256" key="1">
    <source>
        <dbReference type="ARBA" id="ARBA00023015"/>
    </source>
</evidence>
<dbReference type="Pfam" id="PF00027">
    <property type="entry name" value="cNMP_binding"/>
    <property type="match status" value="1"/>
</dbReference>
<dbReference type="Pfam" id="PF13545">
    <property type="entry name" value="HTH_Crp_2"/>
    <property type="match status" value="1"/>
</dbReference>
<organism evidence="6 7">
    <name type="scientific">Saccharothrix saharensis</name>
    <dbReference type="NCBI Taxonomy" id="571190"/>
    <lineage>
        <taxon>Bacteria</taxon>
        <taxon>Bacillati</taxon>
        <taxon>Actinomycetota</taxon>
        <taxon>Actinomycetes</taxon>
        <taxon>Pseudonocardiales</taxon>
        <taxon>Pseudonocardiaceae</taxon>
        <taxon>Saccharothrix</taxon>
    </lineage>
</organism>
<dbReference type="GO" id="GO:0003700">
    <property type="term" value="F:DNA-binding transcription factor activity"/>
    <property type="evidence" value="ECO:0007669"/>
    <property type="project" value="TreeGrafter"/>
</dbReference>
<dbReference type="PANTHER" id="PTHR24567">
    <property type="entry name" value="CRP FAMILY TRANSCRIPTIONAL REGULATORY PROTEIN"/>
    <property type="match status" value="1"/>
</dbReference>
<accession>A0A543JFY5</accession>
<dbReference type="InterPro" id="IPR012318">
    <property type="entry name" value="HTH_CRP"/>
</dbReference>
<dbReference type="InterPro" id="IPR036390">
    <property type="entry name" value="WH_DNA-bd_sf"/>
</dbReference>
<keyword evidence="7" id="KW-1185">Reference proteome</keyword>
<dbReference type="RefSeq" id="WP_141979674.1">
    <property type="nucleotide sequence ID" value="NZ_VFPP01000001.1"/>
</dbReference>
<keyword evidence="1" id="KW-0805">Transcription regulation</keyword>
<keyword evidence="2" id="KW-0238">DNA-binding</keyword>
<feature type="domain" description="HTH crp-type" evidence="5">
    <location>
        <begin position="156"/>
        <end position="229"/>
    </location>
</feature>
<dbReference type="SMART" id="SM00100">
    <property type="entry name" value="cNMP"/>
    <property type="match status" value="1"/>
</dbReference>